<evidence type="ECO:0000313" key="3">
    <source>
        <dbReference type="Proteomes" id="UP000215694"/>
    </source>
</evidence>
<dbReference type="Pfam" id="PF00480">
    <property type="entry name" value="ROK"/>
    <property type="match status" value="1"/>
</dbReference>
<dbReference type="RefSeq" id="WP_094368769.1">
    <property type="nucleotide sequence ID" value="NZ_NOJY02000001.1"/>
</dbReference>
<protein>
    <submittedName>
        <fullName evidence="2">ROK family protein</fullName>
    </submittedName>
</protein>
<reference evidence="2 3" key="1">
    <citation type="journal article" date="2017" name="Genome Announc.">
        <title>Draft Genome Sequence of Romboutsia weinsteinii sp. nov. Strain CCRI-19649(T) Isolated from Surface Water.</title>
        <authorList>
            <person name="Maheux A.F."/>
            <person name="Boudreau D.K."/>
            <person name="Berube E."/>
            <person name="Boissinot M."/>
            <person name="Cantin P."/>
            <person name="Raymond F."/>
            <person name="Corbeil J."/>
            <person name="Omar R.F."/>
            <person name="Bergeron M.G."/>
        </authorList>
    </citation>
    <scope>NUCLEOTIDE SEQUENCE [LARGE SCALE GENOMIC DNA]</scope>
    <source>
        <strain evidence="2 3">CCRI-19649</strain>
    </source>
</reference>
<dbReference type="SUPFAM" id="SSF53067">
    <property type="entry name" value="Actin-like ATPase domain"/>
    <property type="match status" value="1"/>
</dbReference>
<dbReference type="PANTHER" id="PTHR18964">
    <property type="entry name" value="ROK (REPRESSOR, ORF, KINASE) FAMILY"/>
    <property type="match status" value="1"/>
</dbReference>
<keyword evidence="3" id="KW-1185">Reference proteome</keyword>
<dbReference type="PANTHER" id="PTHR18964:SF149">
    <property type="entry name" value="BIFUNCTIONAL UDP-N-ACETYLGLUCOSAMINE 2-EPIMERASE_N-ACETYLMANNOSAMINE KINASE"/>
    <property type="match status" value="1"/>
</dbReference>
<comment type="caution">
    <text evidence="2">The sequence shown here is derived from an EMBL/GenBank/DDBJ whole genome shotgun (WGS) entry which is preliminary data.</text>
</comment>
<dbReference type="InterPro" id="IPR000600">
    <property type="entry name" value="ROK"/>
</dbReference>
<comment type="similarity">
    <text evidence="1">Belongs to the ROK (NagC/XylR) family.</text>
</comment>
<dbReference type="OrthoDB" id="9810372at2"/>
<evidence type="ECO:0000313" key="2">
    <source>
        <dbReference type="EMBL" id="RDY29700.1"/>
    </source>
</evidence>
<name>A0A371JAA3_9FIRM</name>
<proteinExistence type="inferred from homology"/>
<accession>A0A371JAA3</accession>
<dbReference type="EMBL" id="NOJY02000001">
    <property type="protein sequence ID" value="RDY29700.1"/>
    <property type="molecule type" value="Genomic_DNA"/>
</dbReference>
<organism evidence="2 3">
    <name type="scientific">Romboutsia weinsteinii</name>
    <dbReference type="NCBI Taxonomy" id="2020949"/>
    <lineage>
        <taxon>Bacteria</taxon>
        <taxon>Bacillati</taxon>
        <taxon>Bacillota</taxon>
        <taxon>Clostridia</taxon>
        <taxon>Peptostreptococcales</taxon>
        <taxon>Peptostreptococcaceae</taxon>
        <taxon>Romboutsia</taxon>
    </lineage>
</organism>
<dbReference type="Proteomes" id="UP000215694">
    <property type="component" value="Unassembled WGS sequence"/>
</dbReference>
<gene>
    <name evidence="2" type="ORF">CHL78_000590</name>
</gene>
<dbReference type="AlphaFoldDB" id="A0A371JAA3"/>
<evidence type="ECO:0000256" key="1">
    <source>
        <dbReference type="ARBA" id="ARBA00006479"/>
    </source>
</evidence>
<dbReference type="InterPro" id="IPR043129">
    <property type="entry name" value="ATPase_NBD"/>
</dbReference>
<sequence length="312" mass="33636">MYFVGVDIGGTGVQAGIVDENGKILFRKECKTDVVGGFEKIMDDINILVRELLEENNIDIKEINSIGFGVPSFINKDGLVTCVNLGWSEVQFMGALKKRFEEVKIYAENDATVAALGEAKFGSMKDSNISVMYTLGTGVGGGIIINGKAFTGAHGMGSEIGHAIIGENYFDCNCGNNGCLETFCSATSIIKYAQKLISEGVESSILEKAENNIEDINAKMVFDSYRENDQVAVETITRFKSYLAKAMGSMINTLDPEVISIGGGVSRASDIILDNIEELIREHILYKKEDFAKIVCATLGADAGIIGAAFLN</sequence>
<dbReference type="Gene3D" id="3.30.420.40">
    <property type="match status" value="2"/>
</dbReference>